<reference evidence="7" key="1">
    <citation type="submission" date="2022-12" db="EMBL/GenBank/DDBJ databases">
        <title>Phocaeicola acetigenes sp. nov., isolated feces from a healthy human.</title>
        <authorList>
            <person name="Do H."/>
            <person name="Ha Y.B."/>
            <person name="Kim J.-S."/>
            <person name="Suh M.K."/>
            <person name="Kim H.S."/>
            <person name="Lee J.-S."/>
        </authorList>
    </citation>
    <scope>NUCLEOTIDE SEQUENCE</scope>
    <source>
        <strain evidence="7">KGMB11183</strain>
    </source>
</reference>
<evidence type="ECO:0000256" key="6">
    <source>
        <dbReference type="SAM" id="SignalP"/>
    </source>
</evidence>
<keyword evidence="5" id="KW-0998">Cell outer membrane</keyword>
<dbReference type="PANTHER" id="PTHR30026">
    <property type="entry name" value="OUTER MEMBRANE PROTEIN TOLC"/>
    <property type="match status" value="1"/>
</dbReference>
<dbReference type="Gene3D" id="1.20.1600.10">
    <property type="entry name" value="Outer membrane efflux proteins (OEP)"/>
    <property type="match status" value="1"/>
</dbReference>
<evidence type="ECO:0000313" key="8">
    <source>
        <dbReference type="Proteomes" id="UP001141933"/>
    </source>
</evidence>
<keyword evidence="4" id="KW-0472">Membrane</keyword>
<dbReference type="InterPro" id="IPR051906">
    <property type="entry name" value="TolC-like"/>
</dbReference>
<comment type="caution">
    <text evidence="7">The sequence shown here is derived from an EMBL/GenBank/DDBJ whole genome shotgun (WGS) entry which is preliminary data.</text>
</comment>
<keyword evidence="3" id="KW-0812">Transmembrane</keyword>
<keyword evidence="2" id="KW-1134">Transmembrane beta strand</keyword>
<evidence type="ECO:0000256" key="2">
    <source>
        <dbReference type="ARBA" id="ARBA00022452"/>
    </source>
</evidence>
<keyword evidence="8" id="KW-1185">Reference proteome</keyword>
<keyword evidence="6" id="KW-0732">Signal</keyword>
<accession>A0ABT4PGK8</accession>
<gene>
    <name evidence="7" type="ORF">O6P32_05575</name>
</gene>
<evidence type="ECO:0000256" key="1">
    <source>
        <dbReference type="ARBA" id="ARBA00004442"/>
    </source>
</evidence>
<evidence type="ECO:0000256" key="4">
    <source>
        <dbReference type="ARBA" id="ARBA00023136"/>
    </source>
</evidence>
<organism evidence="7 8">
    <name type="scientific">Phocaeicola acetigenes</name>
    <dbReference type="NCBI Taxonomy" id="3016083"/>
    <lineage>
        <taxon>Bacteria</taxon>
        <taxon>Pseudomonadati</taxon>
        <taxon>Bacteroidota</taxon>
        <taxon>Bacteroidia</taxon>
        <taxon>Bacteroidales</taxon>
        <taxon>Bacteroidaceae</taxon>
        <taxon>Phocaeicola</taxon>
    </lineage>
</organism>
<evidence type="ECO:0000313" key="7">
    <source>
        <dbReference type="EMBL" id="MCZ8372181.1"/>
    </source>
</evidence>
<feature type="signal peptide" evidence="6">
    <location>
        <begin position="1"/>
        <end position="19"/>
    </location>
</feature>
<comment type="subcellular location">
    <subcellularLocation>
        <location evidence="1">Cell outer membrane</location>
    </subcellularLocation>
</comment>
<protein>
    <submittedName>
        <fullName evidence="7">TolC family protein</fullName>
    </submittedName>
</protein>
<dbReference type="EMBL" id="JAPZVM010000003">
    <property type="protein sequence ID" value="MCZ8372181.1"/>
    <property type="molecule type" value="Genomic_DNA"/>
</dbReference>
<sequence>MKRNLLLILCICMGIHSYAQLTLEECQQKAQANYPLSRQYQLIERSTSYTLANAAKGNLPQISLHGKVSYQSDATTLPFTLPNLDFQGMSKDQYQIMMEVSQNIWDGGQIHSQKAQVQAQGEEAERQLDVNMYALRERINQLFFGILLFNEQLDQNALLQEELQRNLVNIKAYCTYGIANEADVDAVRVEILNTRQQRIQIESSRNAYLRMLSLFMGEEVNTNTLLQKPDLPLSDTSLSINRPELALYSAQEQTLHIKEQSLKTGYMPRFSLFAQGAYGNPGLNMLKDSFEPYFIVGAKVSWRFGSLYTLKNDRKKLHTERLQVQNNRDVFLLNTRIALTEQEQAIHSLRKQMEEDDEMIRLRINIRKAAEAKVANGTLTVTEMLRELTHESLAKQNKALHEIQLLMKLYQQKHITNE</sequence>
<evidence type="ECO:0000256" key="5">
    <source>
        <dbReference type="ARBA" id="ARBA00023237"/>
    </source>
</evidence>
<name>A0ABT4PGK8_9BACT</name>
<dbReference type="PANTHER" id="PTHR30026:SF20">
    <property type="entry name" value="OUTER MEMBRANE PROTEIN TOLC"/>
    <property type="match status" value="1"/>
</dbReference>
<proteinExistence type="predicted"/>
<evidence type="ECO:0000256" key="3">
    <source>
        <dbReference type="ARBA" id="ARBA00022692"/>
    </source>
</evidence>
<feature type="chain" id="PRO_5047057594" evidence="6">
    <location>
        <begin position="20"/>
        <end position="418"/>
    </location>
</feature>
<dbReference type="Proteomes" id="UP001141933">
    <property type="component" value="Unassembled WGS sequence"/>
</dbReference>
<dbReference type="RefSeq" id="WP_269877267.1">
    <property type="nucleotide sequence ID" value="NZ_JAPZVM010000003.1"/>
</dbReference>
<dbReference type="SUPFAM" id="SSF56954">
    <property type="entry name" value="Outer membrane efflux proteins (OEP)"/>
    <property type="match status" value="1"/>
</dbReference>